<reference evidence="3" key="1">
    <citation type="submission" date="2021-07" db="EMBL/GenBank/DDBJ databases">
        <authorList>
            <person name="Durling M."/>
        </authorList>
    </citation>
    <scope>NUCLEOTIDE SEQUENCE</scope>
</reference>
<evidence type="ECO:0000313" key="4">
    <source>
        <dbReference type="Proteomes" id="UP000696280"/>
    </source>
</evidence>
<gene>
    <name evidence="3" type="ORF">HYFRA_00014201</name>
</gene>
<dbReference type="AlphaFoldDB" id="A0A9N9L8V1"/>
<evidence type="ECO:0000256" key="1">
    <source>
        <dbReference type="SAM" id="MobiDB-lite"/>
    </source>
</evidence>
<keyword evidence="2" id="KW-1133">Transmembrane helix</keyword>
<feature type="transmembrane region" description="Helical" evidence="2">
    <location>
        <begin position="136"/>
        <end position="157"/>
    </location>
</feature>
<protein>
    <recommendedName>
        <fullName evidence="5">Extracellular membrane protein CFEM domain-containing protein</fullName>
    </recommendedName>
</protein>
<evidence type="ECO:0008006" key="5">
    <source>
        <dbReference type="Google" id="ProtNLM"/>
    </source>
</evidence>
<keyword evidence="2" id="KW-0472">Membrane</keyword>
<accession>A0A9N9L8V1</accession>
<comment type="caution">
    <text evidence="3">The sequence shown here is derived from an EMBL/GenBank/DDBJ whole genome shotgun (WGS) entry which is preliminary data.</text>
</comment>
<proteinExistence type="predicted"/>
<name>A0A9N9L8V1_9HELO</name>
<dbReference type="EMBL" id="CAJVRL010000136">
    <property type="protein sequence ID" value="CAG8962471.1"/>
    <property type="molecule type" value="Genomic_DNA"/>
</dbReference>
<keyword evidence="4" id="KW-1185">Reference proteome</keyword>
<feature type="region of interest" description="Disordered" evidence="1">
    <location>
        <begin position="199"/>
        <end position="227"/>
    </location>
</feature>
<feature type="compositionally biased region" description="Polar residues" evidence="1">
    <location>
        <begin position="216"/>
        <end position="227"/>
    </location>
</feature>
<evidence type="ECO:0000313" key="3">
    <source>
        <dbReference type="EMBL" id="CAG8962471.1"/>
    </source>
</evidence>
<organism evidence="3 4">
    <name type="scientific">Hymenoscyphus fraxineus</name>
    <dbReference type="NCBI Taxonomy" id="746836"/>
    <lineage>
        <taxon>Eukaryota</taxon>
        <taxon>Fungi</taxon>
        <taxon>Dikarya</taxon>
        <taxon>Ascomycota</taxon>
        <taxon>Pezizomycotina</taxon>
        <taxon>Leotiomycetes</taxon>
        <taxon>Helotiales</taxon>
        <taxon>Helotiaceae</taxon>
        <taxon>Hymenoscyphus</taxon>
    </lineage>
</organism>
<evidence type="ECO:0000256" key="2">
    <source>
        <dbReference type="SAM" id="Phobius"/>
    </source>
</evidence>
<sequence length="227" mass="24463">MEISKLCKPVQAILNTRRMCMDLEITDDTSGPYTTYAILRSCAQPGYEPFDFCCGAGGPSDRDWGKDCCQSSFKLGVTGAAFKPGFDALLQNLTAAANSAVTSAAPIPTSTPEACPTAAAADSAASSQIDDLGMKIGVGVGVPLAVLAIGTLVFLFWREKWRGAHRSEWRDGTDTVASAMAYREVYENQQIKNAEKIQKQHFISQQTTPRVEAPEQNPSYELPNSQG</sequence>
<keyword evidence="2" id="KW-0812">Transmembrane</keyword>
<dbReference type="Proteomes" id="UP000696280">
    <property type="component" value="Unassembled WGS sequence"/>
</dbReference>